<evidence type="ECO:0000313" key="4">
    <source>
        <dbReference type="Proteomes" id="UP000283479"/>
    </source>
</evidence>
<dbReference type="CDD" id="cd12797">
    <property type="entry name" value="M23_peptidase"/>
    <property type="match status" value="1"/>
</dbReference>
<feature type="compositionally biased region" description="Polar residues" evidence="1">
    <location>
        <begin position="1"/>
        <end position="23"/>
    </location>
</feature>
<dbReference type="AlphaFoldDB" id="A0A3S3ZKQ6"/>
<dbReference type="EMBL" id="RKLO01000003">
    <property type="protein sequence ID" value="RVW02963.1"/>
    <property type="molecule type" value="Genomic_DNA"/>
</dbReference>
<dbReference type="GO" id="GO:0004222">
    <property type="term" value="F:metalloendopeptidase activity"/>
    <property type="evidence" value="ECO:0007669"/>
    <property type="project" value="TreeGrafter"/>
</dbReference>
<sequence>MRHRTQFSASRFAQTAPESTASPATPVHEFKRLHEFERRNPATEQSPDGLVERDGVTTRYPTGSSVRYTEAEISDHSSELDNPADPEVGPGGTENPTADVVAPRRSGQHRLPAPPSALKGRAAVVAVAAGAVVAAGQAATDGPAKKSDQTEVELTAADSVVATAAPQAAQFSDVTQSASDESAPQVLALAKPTDLGEFSNLLAKGQRFSEERAAREAAARRPLFVLPATGTFTSHFGYRWGTLHAGVDIANALGTPIYAVADGEVIDAGPVSGFGRWVRLQHDDGTVTLYGHLNSEVVTVGQRVMAGDQIATMGNTGYSTGPHLHFEVHLGGANKTDPVPWLATRGISLGSS</sequence>
<dbReference type="RefSeq" id="WP_127953461.1">
    <property type="nucleotide sequence ID" value="NZ_RKLO01000003.1"/>
</dbReference>
<evidence type="ECO:0000259" key="2">
    <source>
        <dbReference type="Pfam" id="PF01551"/>
    </source>
</evidence>
<dbReference type="Pfam" id="PF01551">
    <property type="entry name" value="Peptidase_M23"/>
    <property type="match status" value="1"/>
</dbReference>
<dbReference type="InterPro" id="IPR050570">
    <property type="entry name" value="Cell_wall_metabolism_enzyme"/>
</dbReference>
<feature type="domain" description="M23ase beta-sheet core" evidence="2">
    <location>
        <begin position="243"/>
        <end position="332"/>
    </location>
</feature>
<feature type="region of interest" description="Disordered" evidence="1">
    <location>
        <begin position="1"/>
        <end position="115"/>
    </location>
</feature>
<evidence type="ECO:0000313" key="3">
    <source>
        <dbReference type="EMBL" id="RVW02963.1"/>
    </source>
</evidence>
<name>A0A3S3ZKQ6_9NOCA</name>
<dbReference type="Proteomes" id="UP000283479">
    <property type="component" value="Unassembled WGS sequence"/>
</dbReference>
<dbReference type="Gene3D" id="2.70.70.10">
    <property type="entry name" value="Glucose Permease (Domain IIA)"/>
    <property type="match status" value="1"/>
</dbReference>
<proteinExistence type="predicted"/>
<feature type="compositionally biased region" description="Basic and acidic residues" evidence="1">
    <location>
        <begin position="28"/>
        <end position="41"/>
    </location>
</feature>
<dbReference type="InterPro" id="IPR011055">
    <property type="entry name" value="Dup_hybrid_motif"/>
</dbReference>
<feature type="compositionally biased region" description="Basic and acidic residues" evidence="1">
    <location>
        <begin position="69"/>
        <end position="79"/>
    </location>
</feature>
<dbReference type="PANTHER" id="PTHR21666">
    <property type="entry name" value="PEPTIDASE-RELATED"/>
    <property type="match status" value="1"/>
</dbReference>
<organism evidence="3 4">
    <name type="scientific">Rhodococcus xishaensis</name>
    <dbReference type="NCBI Taxonomy" id="2487364"/>
    <lineage>
        <taxon>Bacteria</taxon>
        <taxon>Bacillati</taxon>
        <taxon>Actinomycetota</taxon>
        <taxon>Actinomycetes</taxon>
        <taxon>Mycobacteriales</taxon>
        <taxon>Nocardiaceae</taxon>
        <taxon>Rhodococcus</taxon>
    </lineage>
</organism>
<dbReference type="OrthoDB" id="1099523at2"/>
<dbReference type="PANTHER" id="PTHR21666:SF270">
    <property type="entry name" value="MUREIN HYDROLASE ACTIVATOR ENVC"/>
    <property type="match status" value="1"/>
</dbReference>
<dbReference type="SUPFAM" id="SSF51261">
    <property type="entry name" value="Duplicated hybrid motif"/>
    <property type="match status" value="1"/>
</dbReference>
<gene>
    <name evidence="3" type="ORF">EGT50_09620</name>
</gene>
<reference evidence="3 4" key="1">
    <citation type="submission" date="2018-11" db="EMBL/GenBank/DDBJ databases">
        <title>Rhodococcus spongicola sp. nov. and Rhodococcus xishaensis sp. nov. from marine sponges.</title>
        <authorList>
            <person name="Li L."/>
            <person name="Lin H.W."/>
        </authorList>
    </citation>
    <scope>NUCLEOTIDE SEQUENCE [LARGE SCALE GENOMIC DNA]</scope>
    <source>
        <strain evidence="3 4">LHW51113</strain>
    </source>
</reference>
<accession>A0A3S3ZKQ6</accession>
<protein>
    <submittedName>
        <fullName evidence="3">M23 family metallopeptidase</fullName>
    </submittedName>
</protein>
<evidence type="ECO:0000256" key="1">
    <source>
        <dbReference type="SAM" id="MobiDB-lite"/>
    </source>
</evidence>
<dbReference type="InterPro" id="IPR016047">
    <property type="entry name" value="M23ase_b-sheet_dom"/>
</dbReference>
<comment type="caution">
    <text evidence="3">The sequence shown here is derived from an EMBL/GenBank/DDBJ whole genome shotgun (WGS) entry which is preliminary data.</text>
</comment>
<keyword evidence="4" id="KW-1185">Reference proteome</keyword>